<accession>Q4MZN1</accession>
<keyword evidence="1" id="KW-1133">Transmembrane helix</keyword>
<dbReference type="VEuPathDB" id="PiroplasmaDB:TpMuguga_03g00486"/>
<feature type="transmembrane region" description="Helical" evidence="1">
    <location>
        <begin position="6"/>
        <end position="23"/>
    </location>
</feature>
<dbReference type="GeneID" id="3499948"/>
<comment type="caution">
    <text evidence="2">The sequence shown here is derived from an EMBL/GenBank/DDBJ whole genome shotgun (WGS) entry which is preliminary data.</text>
</comment>
<dbReference type="Proteomes" id="UP000001949">
    <property type="component" value="Unassembled WGS sequence"/>
</dbReference>
<evidence type="ECO:0000313" key="2">
    <source>
        <dbReference type="EMBL" id="EAN31230.1"/>
    </source>
</evidence>
<keyword evidence="1" id="KW-0812">Transmembrane</keyword>
<proteinExistence type="predicted"/>
<dbReference type="EMBL" id="AAGK01000005">
    <property type="protein sequence ID" value="EAN31230.1"/>
    <property type="molecule type" value="Genomic_DNA"/>
</dbReference>
<sequence>MDEMIHLIPILLIFIIAYSKLLNKFYSRKLVHLGCGLVLAKVNVPSVPLKYIIQLIAILSIISCFIFPFPFSRKFDFGIITYNLTVLVFIWLNIPLRILLPMFVVDPMASIVGTNLKSPIWIHTKT</sequence>
<keyword evidence="3" id="KW-1185">Reference proteome</keyword>
<evidence type="ECO:0000256" key="1">
    <source>
        <dbReference type="SAM" id="Phobius"/>
    </source>
</evidence>
<dbReference type="KEGG" id="tpv:TP03_0486"/>
<feature type="transmembrane region" description="Helical" evidence="1">
    <location>
        <begin position="51"/>
        <end position="71"/>
    </location>
</feature>
<name>Q4MZN1_THEPA</name>
<dbReference type="OMA" id="FIYMMFF"/>
<gene>
    <name evidence="2" type="ordered locus">TP03_0486</name>
</gene>
<dbReference type="eggNOG" id="ENOG502SVVG">
    <property type="taxonomic scope" value="Eukaryota"/>
</dbReference>
<organism evidence="2 3">
    <name type="scientific">Theileria parva</name>
    <name type="common">East coast fever infection agent</name>
    <dbReference type="NCBI Taxonomy" id="5875"/>
    <lineage>
        <taxon>Eukaryota</taxon>
        <taxon>Sar</taxon>
        <taxon>Alveolata</taxon>
        <taxon>Apicomplexa</taxon>
        <taxon>Aconoidasida</taxon>
        <taxon>Piroplasmida</taxon>
        <taxon>Theileriidae</taxon>
        <taxon>Theileria</taxon>
    </lineage>
</organism>
<dbReference type="RefSeq" id="XP_763513.1">
    <property type="nucleotide sequence ID" value="XM_758420.1"/>
</dbReference>
<evidence type="ECO:0000313" key="3">
    <source>
        <dbReference type="Proteomes" id="UP000001949"/>
    </source>
</evidence>
<dbReference type="AlphaFoldDB" id="Q4MZN1"/>
<protein>
    <submittedName>
        <fullName evidence="2">Uncharacterized protein</fullName>
    </submittedName>
</protein>
<keyword evidence="1" id="KW-0472">Membrane</keyword>
<feature type="transmembrane region" description="Helical" evidence="1">
    <location>
        <begin position="77"/>
        <end position="100"/>
    </location>
</feature>
<reference evidence="2 3" key="1">
    <citation type="journal article" date="2005" name="Science">
        <title>Genome sequence of Theileria parva, a bovine pathogen that transforms lymphocytes.</title>
        <authorList>
            <person name="Gardner M.J."/>
            <person name="Bishop R."/>
            <person name="Shah T."/>
            <person name="de Villiers E.P."/>
            <person name="Carlton J.M."/>
            <person name="Hall N."/>
            <person name="Ren Q."/>
            <person name="Paulsen I.T."/>
            <person name="Pain A."/>
            <person name="Berriman M."/>
            <person name="Wilson R.J.M."/>
            <person name="Sato S."/>
            <person name="Ralph S.A."/>
            <person name="Mann D.J."/>
            <person name="Xiong Z."/>
            <person name="Shallom S.J."/>
            <person name="Weidman J."/>
            <person name="Jiang L."/>
            <person name="Lynn J."/>
            <person name="Weaver B."/>
            <person name="Shoaibi A."/>
            <person name="Domingo A.R."/>
            <person name="Wasawo D."/>
            <person name="Crabtree J."/>
            <person name="Wortman J.R."/>
            <person name="Haas B."/>
            <person name="Angiuoli S.V."/>
            <person name="Creasy T.H."/>
            <person name="Lu C."/>
            <person name="Suh B."/>
            <person name="Silva J.C."/>
            <person name="Utterback T.R."/>
            <person name="Feldblyum T.V."/>
            <person name="Pertea M."/>
            <person name="Allen J."/>
            <person name="Nierman W.C."/>
            <person name="Taracha E.L.N."/>
            <person name="Salzberg S.L."/>
            <person name="White O.R."/>
            <person name="Fitzhugh H.A."/>
            <person name="Morzaria S."/>
            <person name="Venter J.C."/>
            <person name="Fraser C.M."/>
            <person name="Nene V."/>
        </authorList>
    </citation>
    <scope>NUCLEOTIDE SEQUENCE [LARGE SCALE GENOMIC DNA]</scope>
    <source>
        <strain evidence="2 3">Muguga</strain>
    </source>
</reference>
<dbReference type="InParanoid" id="Q4MZN1"/>